<feature type="region of interest" description="Disordered" evidence="1">
    <location>
        <begin position="12"/>
        <end position="34"/>
    </location>
</feature>
<gene>
    <name evidence="2" type="ORF">DGAL_LOCUS1766</name>
</gene>
<protein>
    <submittedName>
        <fullName evidence="2">Uncharacterized protein</fullName>
    </submittedName>
</protein>
<accession>A0A8J2WCY6</accession>
<sequence>MCKKIERRQKLVGRNKTADRPQQQPTTKQQQRKATLDAHFPFLTSRSLSSLACVPATTGVCIEWQLIMSGTLGQTEWPCLCIFAASRVQDGGCHQLWSSSRNNQQQQQLQQRGSSASGVSGGGCREFASLWSPQCVDYPANSSHPKQIIGKQNLREKKSVGMQFVIDYCRHL</sequence>
<keyword evidence="3" id="KW-1185">Reference proteome</keyword>
<dbReference type="AlphaFoldDB" id="A0A8J2WCY6"/>
<dbReference type="Proteomes" id="UP000789390">
    <property type="component" value="Unassembled WGS sequence"/>
</dbReference>
<proteinExistence type="predicted"/>
<evidence type="ECO:0000256" key="1">
    <source>
        <dbReference type="SAM" id="MobiDB-lite"/>
    </source>
</evidence>
<dbReference type="EMBL" id="CAKKLH010000023">
    <property type="protein sequence ID" value="CAH0099619.1"/>
    <property type="molecule type" value="Genomic_DNA"/>
</dbReference>
<evidence type="ECO:0000313" key="3">
    <source>
        <dbReference type="Proteomes" id="UP000789390"/>
    </source>
</evidence>
<feature type="compositionally biased region" description="Low complexity" evidence="1">
    <location>
        <begin position="20"/>
        <end position="33"/>
    </location>
</feature>
<comment type="caution">
    <text evidence="2">The sequence shown here is derived from an EMBL/GenBank/DDBJ whole genome shotgun (WGS) entry which is preliminary data.</text>
</comment>
<reference evidence="2" key="1">
    <citation type="submission" date="2021-11" db="EMBL/GenBank/DDBJ databases">
        <authorList>
            <person name="Schell T."/>
        </authorList>
    </citation>
    <scope>NUCLEOTIDE SEQUENCE</scope>
    <source>
        <strain evidence="2">M5</strain>
    </source>
</reference>
<name>A0A8J2WCY6_9CRUS</name>
<organism evidence="2 3">
    <name type="scientific">Daphnia galeata</name>
    <dbReference type="NCBI Taxonomy" id="27404"/>
    <lineage>
        <taxon>Eukaryota</taxon>
        <taxon>Metazoa</taxon>
        <taxon>Ecdysozoa</taxon>
        <taxon>Arthropoda</taxon>
        <taxon>Crustacea</taxon>
        <taxon>Branchiopoda</taxon>
        <taxon>Diplostraca</taxon>
        <taxon>Cladocera</taxon>
        <taxon>Anomopoda</taxon>
        <taxon>Daphniidae</taxon>
        <taxon>Daphnia</taxon>
    </lineage>
</organism>
<evidence type="ECO:0000313" key="2">
    <source>
        <dbReference type="EMBL" id="CAH0099619.1"/>
    </source>
</evidence>